<feature type="domain" description="HTH rpiR-type" evidence="4">
    <location>
        <begin position="2"/>
        <end position="78"/>
    </location>
</feature>
<dbReference type="InterPro" id="IPR035472">
    <property type="entry name" value="RpiR-like_SIS"/>
</dbReference>
<evidence type="ECO:0000313" key="6">
    <source>
        <dbReference type="EMBL" id="HIW12050.1"/>
    </source>
</evidence>
<name>A0A9D1TZS0_9STAP</name>
<dbReference type="Gene3D" id="1.10.10.10">
    <property type="entry name" value="Winged helix-like DNA-binding domain superfamily/Winged helix DNA-binding domain"/>
    <property type="match status" value="1"/>
</dbReference>
<dbReference type="Pfam" id="PF01380">
    <property type="entry name" value="SIS"/>
    <property type="match status" value="1"/>
</dbReference>
<dbReference type="EMBL" id="DXHR01000007">
    <property type="protein sequence ID" value="HIW12050.1"/>
    <property type="molecule type" value="Genomic_DNA"/>
</dbReference>
<dbReference type="Gene3D" id="3.40.50.10490">
    <property type="entry name" value="Glucose-6-phosphate isomerase like protein, domain 1"/>
    <property type="match status" value="1"/>
</dbReference>
<dbReference type="PANTHER" id="PTHR30514:SF1">
    <property type="entry name" value="HTH-TYPE TRANSCRIPTIONAL REGULATOR HEXR-RELATED"/>
    <property type="match status" value="1"/>
</dbReference>
<feature type="domain" description="SIS" evidence="5">
    <location>
        <begin position="123"/>
        <end position="263"/>
    </location>
</feature>
<dbReference type="CDD" id="cd05013">
    <property type="entry name" value="SIS_RpiR"/>
    <property type="match status" value="1"/>
</dbReference>
<evidence type="ECO:0000313" key="7">
    <source>
        <dbReference type="Proteomes" id="UP000823989"/>
    </source>
</evidence>
<dbReference type="InterPro" id="IPR001347">
    <property type="entry name" value="SIS_dom"/>
</dbReference>
<dbReference type="PANTHER" id="PTHR30514">
    <property type="entry name" value="GLUCOKINASE"/>
    <property type="match status" value="1"/>
</dbReference>
<dbReference type="Proteomes" id="UP000823989">
    <property type="component" value="Unassembled WGS sequence"/>
</dbReference>
<evidence type="ECO:0000259" key="5">
    <source>
        <dbReference type="PROSITE" id="PS51464"/>
    </source>
</evidence>
<keyword evidence="2" id="KW-0238">DNA-binding</keyword>
<protein>
    <submittedName>
        <fullName evidence="6">MurR/RpiR family transcriptional regulator</fullName>
    </submittedName>
</protein>
<evidence type="ECO:0000256" key="3">
    <source>
        <dbReference type="ARBA" id="ARBA00023163"/>
    </source>
</evidence>
<dbReference type="GO" id="GO:0003677">
    <property type="term" value="F:DNA binding"/>
    <property type="evidence" value="ECO:0007669"/>
    <property type="project" value="UniProtKB-KW"/>
</dbReference>
<dbReference type="GO" id="GO:1901135">
    <property type="term" value="P:carbohydrate derivative metabolic process"/>
    <property type="evidence" value="ECO:0007669"/>
    <property type="project" value="InterPro"/>
</dbReference>
<comment type="caution">
    <text evidence="6">The sequence shown here is derived from an EMBL/GenBank/DDBJ whole genome shotgun (WGS) entry which is preliminary data.</text>
</comment>
<keyword evidence="3" id="KW-0804">Transcription</keyword>
<dbReference type="InterPro" id="IPR000281">
    <property type="entry name" value="HTH_RpiR"/>
</dbReference>
<dbReference type="AlphaFoldDB" id="A0A9D1TZS0"/>
<dbReference type="InterPro" id="IPR009057">
    <property type="entry name" value="Homeodomain-like_sf"/>
</dbReference>
<dbReference type="GO" id="GO:0003700">
    <property type="term" value="F:DNA-binding transcription factor activity"/>
    <property type="evidence" value="ECO:0007669"/>
    <property type="project" value="InterPro"/>
</dbReference>
<dbReference type="InterPro" id="IPR046348">
    <property type="entry name" value="SIS_dom_sf"/>
</dbReference>
<dbReference type="Pfam" id="PF01418">
    <property type="entry name" value="HTH_6"/>
    <property type="match status" value="1"/>
</dbReference>
<dbReference type="SUPFAM" id="SSF46689">
    <property type="entry name" value="Homeodomain-like"/>
    <property type="match status" value="1"/>
</dbReference>
<dbReference type="InterPro" id="IPR036388">
    <property type="entry name" value="WH-like_DNA-bd_sf"/>
</dbReference>
<dbReference type="GO" id="GO:0097367">
    <property type="term" value="F:carbohydrate derivative binding"/>
    <property type="evidence" value="ECO:0007669"/>
    <property type="project" value="InterPro"/>
</dbReference>
<proteinExistence type="predicted"/>
<organism evidence="6 7">
    <name type="scientific">Candidatus Salinicoccus stercoripullorum</name>
    <dbReference type="NCBI Taxonomy" id="2838756"/>
    <lineage>
        <taxon>Bacteria</taxon>
        <taxon>Bacillati</taxon>
        <taxon>Bacillota</taxon>
        <taxon>Bacilli</taxon>
        <taxon>Bacillales</taxon>
        <taxon>Staphylococcaceae</taxon>
        <taxon>Salinicoccus</taxon>
    </lineage>
</organism>
<evidence type="ECO:0000259" key="4">
    <source>
        <dbReference type="PROSITE" id="PS51071"/>
    </source>
</evidence>
<evidence type="ECO:0000256" key="2">
    <source>
        <dbReference type="ARBA" id="ARBA00023125"/>
    </source>
</evidence>
<reference evidence="6" key="1">
    <citation type="journal article" date="2021" name="PeerJ">
        <title>Extensive microbial diversity within the chicken gut microbiome revealed by metagenomics and culture.</title>
        <authorList>
            <person name="Gilroy R."/>
            <person name="Ravi A."/>
            <person name="Getino M."/>
            <person name="Pursley I."/>
            <person name="Horton D.L."/>
            <person name="Alikhan N.F."/>
            <person name="Baker D."/>
            <person name="Gharbi K."/>
            <person name="Hall N."/>
            <person name="Watson M."/>
            <person name="Adriaenssens E.M."/>
            <person name="Foster-Nyarko E."/>
            <person name="Jarju S."/>
            <person name="Secka A."/>
            <person name="Antonio M."/>
            <person name="Oren A."/>
            <person name="Chaudhuri R.R."/>
            <person name="La Ragione R."/>
            <person name="Hildebrand F."/>
            <person name="Pallen M.J."/>
        </authorList>
    </citation>
    <scope>NUCLEOTIDE SEQUENCE</scope>
    <source>
        <strain evidence="6">ChiHjej13B12-752</strain>
    </source>
</reference>
<dbReference type="PROSITE" id="PS51464">
    <property type="entry name" value="SIS"/>
    <property type="match status" value="1"/>
</dbReference>
<dbReference type="PROSITE" id="PS51071">
    <property type="entry name" value="HTH_RPIR"/>
    <property type="match status" value="1"/>
</dbReference>
<dbReference type="InterPro" id="IPR047640">
    <property type="entry name" value="RpiR-like"/>
</dbReference>
<reference evidence="6" key="2">
    <citation type="submission" date="2021-04" db="EMBL/GenBank/DDBJ databases">
        <authorList>
            <person name="Gilroy R."/>
        </authorList>
    </citation>
    <scope>NUCLEOTIDE SEQUENCE</scope>
    <source>
        <strain evidence="6">ChiHjej13B12-752</strain>
    </source>
</reference>
<evidence type="ECO:0000256" key="1">
    <source>
        <dbReference type="ARBA" id="ARBA00023015"/>
    </source>
</evidence>
<accession>A0A9D1TZS0</accession>
<keyword evidence="1" id="KW-0805">Transcription regulation</keyword>
<dbReference type="SUPFAM" id="SSF53697">
    <property type="entry name" value="SIS domain"/>
    <property type="match status" value="1"/>
</dbReference>
<sequence length="282" mass="31199">MYSVTKQIRGQMDAFSRKERLIAKYVLEHSEDFLTASIAENADSIGVSQASITKFSKKIGLKGLRSLKVELAKEHTKSEQEVYSKSLSPEDDVNITMDKALNNTVSALYGTHKTVNYRSVEEAAETLASASEVVLFGIGASRIPSEDLYLKLSRIGIKSVVPFDNHVLLTKIPVLKEGSVVVLFSTSGRTKEIIDILKQCRSNGVKTILITQSISSPARNIASIVMSTSLEENNIRIGTMTARISQLYLVDVLFMRTAIKSGDDIFEKINDTHEAVQDYKMD</sequence>
<gene>
    <name evidence="6" type="ORF">H9891_02700</name>
</gene>